<gene>
    <name evidence="1" type="ORF">LSCM4_01159</name>
</gene>
<accession>A0A836H0C7</accession>
<proteinExistence type="predicted"/>
<keyword evidence="2" id="KW-1185">Reference proteome</keyword>
<dbReference type="AlphaFoldDB" id="A0A836H0C7"/>
<dbReference type="RefSeq" id="XP_067059872.1">
    <property type="nucleotide sequence ID" value="XM_067203222.1"/>
</dbReference>
<dbReference type="Proteomes" id="UP000674143">
    <property type="component" value="Unassembled WGS sequence"/>
</dbReference>
<comment type="caution">
    <text evidence="1">The sequence shown here is derived from an EMBL/GenBank/DDBJ whole genome shotgun (WGS) entry which is preliminary data.</text>
</comment>
<evidence type="ECO:0000313" key="2">
    <source>
        <dbReference type="Proteomes" id="UP000674143"/>
    </source>
</evidence>
<sequence length="81" mass="8569">MCGEHDAGVIVRIIGSEVAVPAFVYLYGQKDLCYKALSAVGRVVRTSCNPAASQGYVENAGGAVLLELIMNRCKGCIFVCV</sequence>
<dbReference type="GeneID" id="92357156"/>
<reference evidence="2" key="2">
    <citation type="journal article" date="2021" name="Sci. Data">
        <title>Chromosome-scale genome sequencing, assembly and annotation of six genomes from subfamily Leishmaniinae.</title>
        <authorList>
            <person name="Almutairi H."/>
            <person name="Urbaniak M.D."/>
            <person name="Bates M.D."/>
            <person name="Jariyapan N."/>
            <person name="Kwakye-Nuako G."/>
            <person name="Thomaz Soccol V."/>
            <person name="Al-Salem W.S."/>
            <person name="Dillon R.J."/>
            <person name="Bates P.A."/>
            <person name="Gatherer D."/>
        </authorList>
    </citation>
    <scope>NUCLEOTIDE SEQUENCE [LARGE SCALE GENOMIC DNA]</scope>
</reference>
<name>A0A836H0C7_9TRYP</name>
<reference evidence="2" key="1">
    <citation type="journal article" date="2021" name="Microbiol. Resour. Announc.">
        <title>LGAAP: Leishmaniinae Genome Assembly and Annotation Pipeline.</title>
        <authorList>
            <person name="Almutairi H."/>
            <person name="Urbaniak M.D."/>
            <person name="Bates M.D."/>
            <person name="Jariyapan N."/>
            <person name="Kwakye-Nuako G."/>
            <person name="Thomaz-Soccol V."/>
            <person name="Al-Salem W.S."/>
            <person name="Dillon R.J."/>
            <person name="Bates P.A."/>
            <person name="Gatherer D."/>
        </authorList>
    </citation>
    <scope>NUCLEOTIDE SEQUENCE [LARGE SCALE GENOMIC DNA]</scope>
</reference>
<dbReference type="KEGG" id="loi:92357156"/>
<evidence type="ECO:0000313" key="1">
    <source>
        <dbReference type="EMBL" id="KAG5468070.1"/>
    </source>
</evidence>
<organism evidence="1 2">
    <name type="scientific">Leishmania orientalis</name>
    <dbReference type="NCBI Taxonomy" id="2249476"/>
    <lineage>
        <taxon>Eukaryota</taxon>
        <taxon>Discoba</taxon>
        <taxon>Euglenozoa</taxon>
        <taxon>Kinetoplastea</taxon>
        <taxon>Metakinetoplastina</taxon>
        <taxon>Trypanosomatida</taxon>
        <taxon>Trypanosomatidae</taxon>
        <taxon>Leishmaniinae</taxon>
        <taxon>Leishmania</taxon>
    </lineage>
</organism>
<dbReference type="EMBL" id="JAFHLR010000034">
    <property type="protein sequence ID" value="KAG5468070.1"/>
    <property type="molecule type" value="Genomic_DNA"/>
</dbReference>
<protein>
    <submittedName>
        <fullName evidence="1">Uncharacterized protein</fullName>
    </submittedName>
</protein>